<organism evidence="1 2">
    <name type="scientific">Vigna unguiculata</name>
    <name type="common">Cowpea</name>
    <dbReference type="NCBI Taxonomy" id="3917"/>
    <lineage>
        <taxon>Eukaryota</taxon>
        <taxon>Viridiplantae</taxon>
        <taxon>Streptophyta</taxon>
        <taxon>Embryophyta</taxon>
        <taxon>Tracheophyta</taxon>
        <taxon>Spermatophyta</taxon>
        <taxon>Magnoliopsida</taxon>
        <taxon>eudicotyledons</taxon>
        <taxon>Gunneridae</taxon>
        <taxon>Pentapetalae</taxon>
        <taxon>rosids</taxon>
        <taxon>fabids</taxon>
        <taxon>Fabales</taxon>
        <taxon>Fabaceae</taxon>
        <taxon>Papilionoideae</taxon>
        <taxon>50 kb inversion clade</taxon>
        <taxon>NPAAA clade</taxon>
        <taxon>indigoferoid/millettioid clade</taxon>
        <taxon>Phaseoleae</taxon>
        <taxon>Vigna</taxon>
    </lineage>
</organism>
<dbReference type="AlphaFoldDB" id="A0A4D6LKF5"/>
<evidence type="ECO:0000313" key="2">
    <source>
        <dbReference type="Proteomes" id="UP000501690"/>
    </source>
</evidence>
<keyword evidence="2" id="KW-1185">Reference proteome</keyword>
<gene>
    <name evidence="1" type="ORF">DEO72_LG3g3376</name>
</gene>
<dbReference type="EMBL" id="CP039347">
    <property type="protein sequence ID" value="QCD88825.1"/>
    <property type="molecule type" value="Genomic_DNA"/>
</dbReference>
<evidence type="ECO:0000313" key="1">
    <source>
        <dbReference type="EMBL" id="QCD88825.1"/>
    </source>
</evidence>
<accession>A0A4D6LKF5</accession>
<sequence length="106" mass="11008">MVKCTFMWCTSSTWADEEPAVVGGVEVEVGVEVGVDVGVDVAGQGKGDGHMEAAVDVEHVGVEVGVGPTDKGEGDVEVEVQANEEAVVMSGIKASYWSTTVNKYCS</sequence>
<protein>
    <submittedName>
        <fullName evidence="1">Uncharacterized protein</fullName>
    </submittedName>
</protein>
<name>A0A4D6LKF5_VIGUN</name>
<proteinExistence type="predicted"/>
<dbReference type="Proteomes" id="UP000501690">
    <property type="component" value="Linkage Group LG3"/>
</dbReference>
<reference evidence="1 2" key="1">
    <citation type="submission" date="2019-04" db="EMBL/GenBank/DDBJ databases">
        <title>An improved genome assembly and genetic linkage map for asparagus bean, Vigna unguiculata ssp. sesquipedialis.</title>
        <authorList>
            <person name="Xia Q."/>
            <person name="Zhang R."/>
            <person name="Dong Y."/>
        </authorList>
    </citation>
    <scope>NUCLEOTIDE SEQUENCE [LARGE SCALE GENOMIC DNA]</scope>
    <source>
        <tissue evidence="1">Leaf</tissue>
    </source>
</reference>